<organism evidence="1 2">
    <name type="scientific">Mucilaginibacter gotjawali</name>
    <dbReference type="NCBI Taxonomy" id="1550579"/>
    <lineage>
        <taxon>Bacteria</taxon>
        <taxon>Pseudomonadati</taxon>
        <taxon>Bacteroidota</taxon>
        <taxon>Sphingobacteriia</taxon>
        <taxon>Sphingobacteriales</taxon>
        <taxon>Sphingobacteriaceae</taxon>
        <taxon>Mucilaginibacter</taxon>
    </lineage>
</organism>
<reference evidence="1 2" key="1">
    <citation type="submission" date="2015-12" db="EMBL/GenBank/DDBJ databases">
        <title>Genome sequence of Mucilaginibacter gotjawali.</title>
        <authorList>
            <person name="Lee J.S."/>
            <person name="Lee K.C."/>
            <person name="Kim K.K."/>
            <person name="Lee B.W."/>
        </authorList>
    </citation>
    <scope>NUCLEOTIDE SEQUENCE [LARGE SCALE GENOMIC DNA]</scope>
    <source>
        <strain evidence="1 2">SA3-7</strain>
    </source>
</reference>
<keyword evidence="2" id="KW-1185">Reference proteome</keyword>
<accession>A0A120MXU8</accession>
<protein>
    <submittedName>
        <fullName evidence="1">Uncharacterized protein</fullName>
    </submittedName>
</protein>
<dbReference type="AlphaFoldDB" id="A0A120MXU8"/>
<dbReference type="KEGG" id="mgot:MgSA37_02077"/>
<evidence type="ECO:0000313" key="1">
    <source>
        <dbReference type="EMBL" id="BAU53906.1"/>
    </source>
</evidence>
<dbReference type="EMBL" id="AP017313">
    <property type="protein sequence ID" value="BAU53906.1"/>
    <property type="molecule type" value="Genomic_DNA"/>
</dbReference>
<proteinExistence type="predicted"/>
<gene>
    <name evidence="1" type="ORF">MgSA37_02077</name>
</gene>
<evidence type="ECO:0000313" key="2">
    <source>
        <dbReference type="Proteomes" id="UP000218263"/>
    </source>
</evidence>
<dbReference type="Proteomes" id="UP000218263">
    <property type="component" value="Chromosome"/>
</dbReference>
<name>A0A120MXU8_9SPHI</name>
<sequence length="44" mass="4994">MKIQLRLSLKKAADEFANLNGVVFKSEIEIPCLRQAKSEINLSF</sequence>